<reference evidence="1" key="1">
    <citation type="submission" date="2022-06" db="EMBL/GenBank/DDBJ databases">
        <title>The First Complete Genome of the Simian Malaria Parasite Plasmodium brasilianum.</title>
        <authorList>
            <person name="Bajic M."/>
            <person name="Ravishankar S."/>
        </authorList>
    </citation>
    <scope>NUCLEOTIDE SEQUENCE</scope>
    <source>
        <strain evidence="1">Bolivian I</strain>
    </source>
</reference>
<comment type="caution">
    <text evidence="1">The sequence shown here is derived from an EMBL/GenBank/DDBJ whole genome shotgun (WGS) entry which is preliminary data.</text>
</comment>
<evidence type="ECO:0000313" key="2">
    <source>
        <dbReference type="Proteomes" id="UP001056978"/>
    </source>
</evidence>
<dbReference type="Proteomes" id="UP001056978">
    <property type="component" value="Chromosome 7"/>
</dbReference>
<keyword evidence="2" id="KW-1185">Reference proteome</keyword>
<dbReference type="EMBL" id="CM043775">
    <property type="protein sequence ID" value="KAI4839564.1"/>
    <property type="molecule type" value="Genomic_DNA"/>
</dbReference>
<protein>
    <submittedName>
        <fullName evidence="1">Gamma-tubulin complex component</fullName>
    </submittedName>
</protein>
<organism evidence="1 2">
    <name type="scientific">Plasmodium brasilianum</name>
    <dbReference type="NCBI Taxonomy" id="5824"/>
    <lineage>
        <taxon>Eukaryota</taxon>
        <taxon>Sar</taxon>
        <taxon>Alveolata</taxon>
        <taxon>Apicomplexa</taxon>
        <taxon>Aconoidasida</taxon>
        <taxon>Haemosporida</taxon>
        <taxon>Plasmodiidae</taxon>
        <taxon>Plasmodium</taxon>
        <taxon>Plasmodium (Plasmodium)</taxon>
    </lineage>
</organism>
<name>A0ACB9YBI7_PLABR</name>
<sequence>MSFSPTNMLNEVGINRNIANGNNANKGANNTIEGVNTYVYKENYANNINVKGEEAIHYSKDGEYNQSIEYGKKRQEREIYRMDKEKHRLSNDGNNNMHDQNKKKEENFKSITQFAKYLFFIAKKVAYIDGAALGGGAPGDGGGTSGISCSTSGTTPNEELHKLLVKHLIYKLNKILSSLINFNVLQYNENENIKQEIEYACLKKSNITLNKIRLMLKKLEESNINYKYILHILLKLKQYEDENRNTIMTISRNVKVDAPHLHNPQQPHYPQQLHNPVQPLNPLSDGINTDEQNKNKRSEHDNVNYISNNIHVQDETSVNPKRDVGHGNLTTNQNSNMSNHEGYKKLTIINKTEEGNKLELPNDRTQRSGISNNGGVGSTNKMLTVRGRDKDRKTERLTERLTERQSGRGRNDNSILHRNNLINKSLYATIILNNKFHYLDIEESFLLKDLIYPLQGLNGEYIKYNKTENSFFVHNRKISIGMHHIINNISYVGILFKKLKMYVNHSGSNDSGKASSLCYEDDHAAYSSDDNINLDDVYCNNNDMINMHNGKNYMDNIYNSGHSGDKASYGVSNTYNNHPDDSRSHYPISGGKKHMEGMNINSGSSNCNKCEKCGKYDNCDNGKCNCIARPRRKGSLVVDALHQIIREYMNEYYKLLSYIESDLNEHIHKNTVYIGINKLYLLLQESYKILRVLVNVVDESLRNTGCRFLSFLYSKSQAYDYEEQKIYKKILQKCIKPINEILKQWTEYGILKDKYNETFISTNKTVTSEQIWTYKFFLNFNNVPLFLSVNTAKKILLTGKSVYLLNLFGNNNNVVGASNMSSGLYSSSNDDAFKFHTALAANAICNVFPLAKEKNIVLLKCPSGGAGGADLRGGSTYTTMGNICNKVKYTNKHDISRKRSNRGLKGSVHYSIKSPYSSSEDDENPEDEPLLDDVFCINDVNIYIDSIDYYIKKISERKNKKLITLLIKKYELYEHLRAFRYFLLLVDGDLFETIFDNMKTDLYMNAEELKRHYLNSKLDLCIKSSSLFTSNQNIIKKLTLEKFNIRRGDIGWDVLVFDFLVEKPLDIIFTKKIKSIYKSINVLLIKIKKIFCELSNIWYLFTHLFKIINIVYYNSVFIYCNIIRNEMFHFVHNILSYFYYDIIDMNWSDFKKRLFSCNDLDQLIQEHYNYITQIQFDLFLGSYNDLVVNSCPFNESDDESRHAYFNSSLDADGSLSDLYASPREHNGRYNGVGSDSGSGSGKDNHNDNDSEINNLNDGNNIRVSAVTTRERNRGFSKENRKNEPNETHICLNKILDIITRFINLTSALISSVCENYTEIKKLTEERKENKTNFDNDVDYINNYINYNIIGEKTIKDIKMLLNCRDEKHKAQHIKADQDDEQVNQRGRRSFPPPPAWNVEENVDINRTLSTELYQQNFINRTLSTELYQQNFINRTLSTELYQQNFINSTLSTELYQQHFISCNLLGAPYQHYFE</sequence>
<proteinExistence type="predicted"/>
<evidence type="ECO:0000313" key="1">
    <source>
        <dbReference type="EMBL" id="KAI4839564.1"/>
    </source>
</evidence>
<gene>
    <name evidence="1" type="ORF">MKS88_002121</name>
</gene>
<accession>A0ACB9YBI7</accession>